<dbReference type="GO" id="GO:0042626">
    <property type="term" value="F:ATPase-coupled transmembrane transporter activity"/>
    <property type="evidence" value="ECO:0007669"/>
    <property type="project" value="TreeGrafter"/>
</dbReference>
<evidence type="ECO:0000256" key="2">
    <source>
        <dbReference type="ARBA" id="ARBA00022737"/>
    </source>
</evidence>
<keyword evidence="2" id="KW-0677">Repeat</keyword>
<evidence type="ECO:0000256" key="1">
    <source>
        <dbReference type="ARBA" id="ARBA00004127"/>
    </source>
</evidence>
<dbReference type="GO" id="GO:0005524">
    <property type="term" value="F:ATP binding"/>
    <property type="evidence" value="ECO:0007669"/>
    <property type="project" value="UniProtKB-KW"/>
</dbReference>
<evidence type="ECO:0000256" key="4">
    <source>
        <dbReference type="ARBA" id="ARBA00022840"/>
    </source>
</evidence>
<keyword evidence="4" id="KW-0067">ATP-binding</keyword>
<dbReference type="Proteomes" id="UP000054532">
    <property type="component" value="Unassembled WGS sequence"/>
</dbReference>
<dbReference type="PANTHER" id="PTHR24223:SF443">
    <property type="entry name" value="MULTIDRUG-RESISTANCE LIKE PROTEIN 1, ISOFORM I"/>
    <property type="match status" value="1"/>
</dbReference>
<organism evidence="5">
    <name type="scientific">Phytophthora nicotianae</name>
    <name type="common">Potato buckeye rot agent</name>
    <name type="synonym">Phytophthora parasitica</name>
    <dbReference type="NCBI Taxonomy" id="4792"/>
    <lineage>
        <taxon>Eukaryota</taxon>
        <taxon>Sar</taxon>
        <taxon>Stramenopiles</taxon>
        <taxon>Oomycota</taxon>
        <taxon>Peronosporomycetes</taxon>
        <taxon>Peronosporales</taxon>
        <taxon>Peronosporaceae</taxon>
        <taxon>Phytophthora</taxon>
    </lineage>
</organism>
<gene>
    <name evidence="5" type="ORF">L914_15428</name>
</gene>
<keyword evidence="3" id="KW-0547">Nucleotide-binding</keyword>
<name>W2MRT3_PHYNI</name>
<evidence type="ECO:0000256" key="3">
    <source>
        <dbReference type="ARBA" id="ARBA00022741"/>
    </source>
</evidence>
<dbReference type="VEuPathDB" id="FungiDB:PPTG_15583"/>
<dbReference type="PANTHER" id="PTHR24223">
    <property type="entry name" value="ATP-BINDING CASSETTE SUB-FAMILY C"/>
    <property type="match status" value="1"/>
</dbReference>
<dbReference type="AlphaFoldDB" id="W2MRT3"/>
<dbReference type="GO" id="GO:0012505">
    <property type="term" value="C:endomembrane system"/>
    <property type="evidence" value="ECO:0007669"/>
    <property type="project" value="UniProtKB-SubCell"/>
</dbReference>
<proteinExistence type="predicted"/>
<protein>
    <submittedName>
        <fullName evidence="5">Uncharacterized protein</fullName>
    </submittedName>
</protein>
<sequence length="212" mass="23154">MTNLRAPSFAGLVLVALKFTFTVTVSLKWTMGMTSQLQTQMVFVENIQRCTEKLTVAAPTSTAAEKPLFEWPTTGAHLAVASTALVSDTVMVCRVCFADSPGPSRSTAWNIATILQDLVLFLNTVRSNSDPFGQFLDDQNVCKAWLQKAITSQDSADEKGSKFSVTASSDQEKRSSLEIRQIQQSIREELRGCTTLTIANRINNRAALGIGD</sequence>
<dbReference type="GO" id="GO:0016020">
    <property type="term" value="C:membrane"/>
    <property type="evidence" value="ECO:0007669"/>
    <property type="project" value="TreeGrafter"/>
</dbReference>
<accession>W2MRT3</accession>
<dbReference type="InterPro" id="IPR050173">
    <property type="entry name" value="ABC_transporter_C-like"/>
</dbReference>
<comment type="subcellular location">
    <subcellularLocation>
        <location evidence="1">Endomembrane system</location>
        <topology evidence="1">Multi-pass membrane protein</topology>
    </subcellularLocation>
</comment>
<dbReference type="EMBL" id="KI694925">
    <property type="protein sequence ID" value="ETM38204.1"/>
    <property type="molecule type" value="Genomic_DNA"/>
</dbReference>
<evidence type="ECO:0000313" key="5">
    <source>
        <dbReference type="EMBL" id="ETM38204.1"/>
    </source>
</evidence>
<reference evidence="5" key="1">
    <citation type="submission" date="2013-11" db="EMBL/GenBank/DDBJ databases">
        <title>The Genome Sequence of Phytophthora parasitica IAC_01/95.</title>
        <authorList>
            <consortium name="The Broad Institute Genomics Platform"/>
            <person name="Russ C."/>
            <person name="Tyler B."/>
            <person name="Panabieres F."/>
            <person name="Shan W."/>
            <person name="Tripathy S."/>
            <person name="Grunwald N."/>
            <person name="Machado M."/>
            <person name="Johnson C.S."/>
            <person name="Arredondo F."/>
            <person name="Hong C."/>
            <person name="Coffey M."/>
            <person name="Young S.K."/>
            <person name="Zeng Q."/>
            <person name="Gargeya S."/>
            <person name="Fitzgerald M."/>
            <person name="Abouelleil A."/>
            <person name="Alvarado L."/>
            <person name="Chapman S.B."/>
            <person name="Gainer-Dewar J."/>
            <person name="Goldberg J."/>
            <person name="Griggs A."/>
            <person name="Gujja S."/>
            <person name="Hansen M."/>
            <person name="Howarth C."/>
            <person name="Imamovic A."/>
            <person name="Ireland A."/>
            <person name="Larimer J."/>
            <person name="McCowan C."/>
            <person name="Murphy C."/>
            <person name="Pearson M."/>
            <person name="Poon T.W."/>
            <person name="Priest M."/>
            <person name="Roberts A."/>
            <person name="Saif S."/>
            <person name="Shea T."/>
            <person name="Sykes S."/>
            <person name="Wortman J."/>
            <person name="Nusbaum C."/>
            <person name="Birren B."/>
        </authorList>
    </citation>
    <scope>NUCLEOTIDE SEQUENCE [LARGE SCALE GENOMIC DNA]</scope>
    <source>
        <strain evidence="5">IAC_01/95</strain>
    </source>
</reference>